<evidence type="ECO:0000259" key="5">
    <source>
        <dbReference type="Pfam" id="PF00496"/>
    </source>
</evidence>
<evidence type="ECO:0000313" key="7">
    <source>
        <dbReference type="Proteomes" id="UP000019486"/>
    </source>
</evidence>
<feature type="domain" description="Solute-binding protein family 5" evidence="5">
    <location>
        <begin position="75"/>
        <end position="423"/>
    </location>
</feature>
<dbReference type="EMBL" id="AVFL01000057">
    <property type="protein sequence ID" value="EWY35994.1"/>
    <property type="molecule type" value="Genomic_DNA"/>
</dbReference>
<evidence type="ECO:0000256" key="3">
    <source>
        <dbReference type="ARBA" id="ARBA00022729"/>
    </source>
</evidence>
<dbReference type="Gene3D" id="3.10.105.10">
    <property type="entry name" value="Dipeptide-binding Protein, Domain 3"/>
    <property type="match status" value="1"/>
</dbReference>
<dbReference type="GO" id="GO:1904680">
    <property type="term" value="F:peptide transmembrane transporter activity"/>
    <property type="evidence" value="ECO:0007669"/>
    <property type="project" value="TreeGrafter"/>
</dbReference>
<keyword evidence="7" id="KW-1185">Reference proteome</keyword>
<name>W9GQC7_9PROT</name>
<keyword evidence="3 4" id="KW-0732">Signal</keyword>
<feature type="chain" id="PRO_5004920492" description="Solute-binding protein family 5 domain-containing protein" evidence="4">
    <location>
        <begin position="31"/>
        <end position="504"/>
    </location>
</feature>
<evidence type="ECO:0000256" key="2">
    <source>
        <dbReference type="ARBA" id="ARBA00005695"/>
    </source>
</evidence>
<dbReference type="InterPro" id="IPR000914">
    <property type="entry name" value="SBP_5_dom"/>
</dbReference>
<organism evidence="6 7">
    <name type="scientific">Skermanella stibiiresistens SB22</name>
    <dbReference type="NCBI Taxonomy" id="1385369"/>
    <lineage>
        <taxon>Bacteria</taxon>
        <taxon>Pseudomonadati</taxon>
        <taxon>Pseudomonadota</taxon>
        <taxon>Alphaproteobacteria</taxon>
        <taxon>Rhodospirillales</taxon>
        <taxon>Azospirillaceae</taxon>
        <taxon>Skermanella</taxon>
    </lineage>
</organism>
<dbReference type="PANTHER" id="PTHR30290">
    <property type="entry name" value="PERIPLASMIC BINDING COMPONENT OF ABC TRANSPORTER"/>
    <property type="match status" value="1"/>
</dbReference>
<dbReference type="STRING" id="1385369.N825_22360"/>
<dbReference type="PANTHER" id="PTHR30290:SF38">
    <property type="entry name" value="D,D-DIPEPTIDE-BINDING PERIPLASMIC PROTEIN DDPA-RELATED"/>
    <property type="match status" value="1"/>
</dbReference>
<proteinExistence type="inferred from homology"/>
<evidence type="ECO:0000313" key="6">
    <source>
        <dbReference type="EMBL" id="EWY35994.1"/>
    </source>
</evidence>
<gene>
    <name evidence="6" type="ORF">N825_22360</name>
</gene>
<feature type="signal peptide" evidence="4">
    <location>
        <begin position="1"/>
        <end position="30"/>
    </location>
</feature>
<evidence type="ECO:0000256" key="4">
    <source>
        <dbReference type="SAM" id="SignalP"/>
    </source>
</evidence>
<dbReference type="InterPro" id="IPR039424">
    <property type="entry name" value="SBP_5"/>
</dbReference>
<dbReference type="Pfam" id="PF00496">
    <property type="entry name" value="SBP_bac_5"/>
    <property type="match status" value="1"/>
</dbReference>
<dbReference type="AlphaFoldDB" id="W9GQC7"/>
<sequence>MKETEMKKTLYGALGALATAMVALTQPALADGTLRLAIPSNINTFDVAKTKLGEEYILNFLMFSGLTEVDGKGGVKPDLAESWTASDDQKVWTFKLRPGVKFHNGRELEAEDVKATILRVMDKATGSTARVNFDVVDTIEILDKTQIRFTLKIPYAGFAEILGDRQVRILPRDKMDTVATEPVGTGPFMFKAFRPGDRIELVKNPDYFIKGEPKLDAITIRIMPESAAQVSALSTGELDLVWSLPLESLEQFKGSGDVVIDSVPTSTWDGLIMNSAVPPFDDARVRKAVALSIDKAAMVDFALYGEGTPTHTMIPPSHPYYNSELPLRQQDLAQAKALLAEAGHADGLKVTLYLPNGRPTRERMGVAAREFLKEVGIDAELQRVPWDKFVKEIEGKAGFYADGFYSRPTTDTSVYPFYHSTGSWNTQLWNYKNAEVDKVLDAARASASSDERAALYKKFQALVEADPAGAIPYVQNHVNAYRKNVKGFHSSPMMWMDLRQTTVN</sequence>
<dbReference type="GO" id="GO:0030288">
    <property type="term" value="C:outer membrane-bounded periplasmic space"/>
    <property type="evidence" value="ECO:0007669"/>
    <property type="project" value="UniProtKB-ARBA"/>
</dbReference>
<dbReference type="Proteomes" id="UP000019486">
    <property type="component" value="Unassembled WGS sequence"/>
</dbReference>
<dbReference type="SUPFAM" id="SSF53850">
    <property type="entry name" value="Periplasmic binding protein-like II"/>
    <property type="match status" value="1"/>
</dbReference>
<comment type="caution">
    <text evidence="6">The sequence shown here is derived from an EMBL/GenBank/DDBJ whole genome shotgun (WGS) entry which is preliminary data.</text>
</comment>
<dbReference type="PIRSF" id="PIRSF002741">
    <property type="entry name" value="MppA"/>
    <property type="match status" value="1"/>
</dbReference>
<evidence type="ECO:0000256" key="1">
    <source>
        <dbReference type="ARBA" id="ARBA00004418"/>
    </source>
</evidence>
<protein>
    <recommendedName>
        <fullName evidence="5">Solute-binding protein family 5 domain-containing protein</fullName>
    </recommendedName>
</protein>
<dbReference type="InterPro" id="IPR030678">
    <property type="entry name" value="Peptide/Ni-bd"/>
</dbReference>
<reference evidence="6 7" key="1">
    <citation type="submission" date="2013-08" db="EMBL/GenBank/DDBJ databases">
        <title>The genome sequence of Skermanella stibiiresistens.</title>
        <authorList>
            <person name="Zhu W."/>
            <person name="Wang G."/>
        </authorList>
    </citation>
    <scope>NUCLEOTIDE SEQUENCE [LARGE SCALE GENOMIC DNA]</scope>
    <source>
        <strain evidence="6 7">SB22</strain>
    </source>
</reference>
<dbReference type="Gene3D" id="3.90.76.10">
    <property type="entry name" value="Dipeptide-binding Protein, Domain 1"/>
    <property type="match status" value="1"/>
</dbReference>
<dbReference type="CDD" id="cd08503">
    <property type="entry name" value="PBP2_NikA_DppA_OppA_like_17"/>
    <property type="match status" value="1"/>
</dbReference>
<comment type="subcellular location">
    <subcellularLocation>
        <location evidence="1">Periplasm</location>
    </subcellularLocation>
</comment>
<accession>W9GQC7</accession>
<comment type="similarity">
    <text evidence="2">Belongs to the bacterial solute-binding protein 5 family.</text>
</comment>
<dbReference type="Gene3D" id="3.40.190.10">
    <property type="entry name" value="Periplasmic binding protein-like II"/>
    <property type="match status" value="1"/>
</dbReference>
<dbReference type="GO" id="GO:0043190">
    <property type="term" value="C:ATP-binding cassette (ABC) transporter complex"/>
    <property type="evidence" value="ECO:0007669"/>
    <property type="project" value="InterPro"/>
</dbReference>
<dbReference type="GO" id="GO:0015833">
    <property type="term" value="P:peptide transport"/>
    <property type="evidence" value="ECO:0007669"/>
    <property type="project" value="TreeGrafter"/>
</dbReference>